<dbReference type="AlphaFoldDB" id="A0A401GWL8"/>
<proteinExistence type="predicted"/>
<name>A0A401GWL8_9APHY</name>
<accession>A0A401GWL8</accession>
<feature type="compositionally biased region" description="Low complexity" evidence="1">
    <location>
        <begin position="524"/>
        <end position="534"/>
    </location>
</feature>
<evidence type="ECO:0000313" key="2">
    <source>
        <dbReference type="EMBL" id="GBE86615.1"/>
    </source>
</evidence>
<gene>
    <name evidence="2" type="ORF">SCP_0904940</name>
</gene>
<feature type="region of interest" description="Disordered" evidence="1">
    <location>
        <begin position="517"/>
        <end position="550"/>
    </location>
</feature>
<reference evidence="2 3" key="1">
    <citation type="journal article" date="2018" name="Sci. Rep.">
        <title>Genome sequence of the cauliflower mushroom Sparassis crispa (Hanabiratake) and its association with beneficial usage.</title>
        <authorList>
            <person name="Kiyama R."/>
            <person name="Furutani Y."/>
            <person name="Kawaguchi K."/>
            <person name="Nakanishi T."/>
        </authorList>
    </citation>
    <scope>NUCLEOTIDE SEQUENCE [LARGE SCALE GENOMIC DNA]</scope>
</reference>
<dbReference type="Proteomes" id="UP000287166">
    <property type="component" value="Unassembled WGS sequence"/>
</dbReference>
<organism evidence="2 3">
    <name type="scientific">Sparassis crispa</name>
    <dbReference type="NCBI Taxonomy" id="139825"/>
    <lineage>
        <taxon>Eukaryota</taxon>
        <taxon>Fungi</taxon>
        <taxon>Dikarya</taxon>
        <taxon>Basidiomycota</taxon>
        <taxon>Agaricomycotina</taxon>
        <taxon>Agaricomycetes</taxon>
        <taxon>Polyporales</taxon>
        <taxon>Sparassidaceae</taxon>
        <taxon>Sparassis</taxon>
    </lineage>
</organism>
<dbReference type="STRING" id="139825.A0A401GWL8"/>
<dbReference type="InterPro" id="IPR036047">
    <property type="entry name" value="F-box-like_dom_sf"/>
</dbReference>
<dbReference type="GeneID" id="38783532"/>
<evidence type="ECO:0000313" key="3">
    <source>
        <dbReference type="Proteomes" id="UP000287166"/>
    </source>
</evidence>
<keyword evidence="3" id="KW-1185">Reference proteome</keyword>
<sequence length="600" mass="65677">MLDHGIHHGEDEANDVSTLHTSEATNLLEDIPGEIFLHIASFLDDIADILALRMTCSATYQLTHDKALFLSFLRFQKRFLPLPPSCTDEAIVALSLQEVERLVVSAHRIDRTWLLPRPPPLSPNLLPKFSIERGFHGADGGGAKTILGMEVFLERWLLCVYQERLVELWDLHPEGILPGSSETDANGHIQTVCCMSAQLKGAGPYSSSSTCLNDDNDSLILAVTSNEGCLFLRIQLPIPSVNGTAVEAGIEIIVVLPMPTPMLLVRALYPPGNLAIISHSNSFILLNWGTSERWEVDTSNPDEEELWNGIIGAKFLSARHILCIKVHCIELCTLPALPSRSKTTQRDTIQQEARIRAHVVTYTLPRTTFRGGSFSAPHTLSQPDPSPTEWSTTRMSISFLAFDIIRGLFHYRVSVDLPCPPMSPPPSCISKEAPAPPHMAVYLVAAHHMAVPAGASASSHSGSMRVPRSGLTPGSRGFVTSCVLGQTGRRGVWVERRRGSVRRGIVGFATARDALEEDGLNERATNGTQQAGQIGATGGTDERDSDPNWWENGVEPGIDGRTVYEINSYDLRDDITHCAFAEATGRIVLGTRNGRIQVLR</sequence>
<dbReference type="Gene3D" id="1.20.1280.50">
    <property type="match status" value="1"/>
</dbReference>
<protein>
    <recommendedName>
        <fullName evidence="4">F-box domain-containing protein</fullName>
    </recommendedName>
</protein>
<dbReference type="SUPFAM" id="SSF81383">
    <property type="entry name" value="F-box domain"/>
    <property type="match status" value="1"/>
</dbReference>
<dbReference type="OrthoDB" id="3211970at2759"/>
<dbReference type="RefSeq" id="XP_027617528.1">
    <property type="nucleotide sequence ID" value="XM_027761727.1"/>
</dbReference>
<evidence type="ECO:0008006" key="4">
    <source>
        <dbReference type="Google" id="ProtNLM"/>
    </source>
</evidence>
<evidence type="ECO:0000256" key="1">
    <source>
        <dbReference type="SAM" id="MobiDB-lite"/>
    </source>
</evidence>
<comment type="caution">
    <text evidence="2">The sequence shown here is derived from an EMBL/GenBank/DDBJ whole genome shotgun (WGS) entry which is preliminary data.</text>
</comment>
<dbReference type="InParanoid" id="A0A401GWL8"/>
<dbReference type="EMBL" id="BFAD01000009">
    <property type="protein sequence ID" value="GBE86615.1"/>
    <property type="molecule type" value="Genomic_DNA"/>
</dbReference>